<dbReference type="Proteomes" id="UP000004407">
    <property type="component" value="Unassembled WGS sequence"/>
</dbReference>
<gene>
    <name evidence="1" type="ORF">HMPREF0673_02152</name>
</gene>
<evidence type="ECO:0000313" key="1">
    <source>
        <dbReference type="EMBL" id="EHJ38216.1"/>
    </source>
</evidence>
<name>G6AZT5_9BACT</name>
<dbReference type="EMBL" id="AFZZ01000182">
    <property type="protein sequence ID" value="EHJ38216.1"/>
    <property type="molecule type" value="Genomic_DNA"/>
</dbReference>
<evidence type="ECO:0000313" key="2">
    <source>
        <dbReference type="Proteomes" id="UP000004407"/>
    </source>
</evidence>
<sequence>MYGIHCVQHFEKRVLCAFKGVHLSPLGFAACQSKKCTNRARGTPFTLLV</sequence>
<dbReference type="HOGENOM" id="CLU_3139283_0_0_10"/>
<proteinExistence type="predicted"/>
<protein>
    <submittedName>
        <fullName evidence="1">Uncharacterized protein</fullName>
    </submittedName>
</protein>
<dbReference type="AlphaFoldDB" id="G6AZT5"/>
<reference evidence="1 2" key="1">
    <citation type="submission" date="2011-08" db="EMBL/GenBank/DDBJ databases">
        <authorList>
            <person name="Weinstock G."/>
            <person name="Sodergren E."/>
            <person name="Clifton S."/>
            <person name="Fulton L."/>
            <person name="Fulton B."/>
            <person name="Courtney L."/>
            <person name="Fronick C."/>
            <person name="Harrison M."/>
            <person name="Strong C."/>
            <person name="Farmer C."/>
            <person name="Delahaunty K."/>
            <person name="Markovic C."/>
            <person name="Hall O."/>
            <person name="Minx P."/>
            <person name="Tomlinson C."/>
            <person name="Mitreva M."/>
            <person name="Hou S."/>
            <person name="Chen J."/>
            <person name="Wollam A."/>
            <person name="Pepin K.H."/>
            <person name="Johnson M."/>
            <person name="Bhonagiri V."/>
            <person name="Zhang X."/>
            <person name="Suruliraj S."/>
            <person name="Warren W."/>
            <person name="Chinwalla A."/>
            <person name="Mardis E.R."/>
            <person name="Wilson R.K."/>
        </authorList>
    </citation>
    <scope>NUCLEOTIDE SEQUENCE [LARGE SCALE GENOMIC DNA]</scope>
    <source>
        <strain evidence="1 2">DSM 18206</strain>
    </source>
</reference>
<organism evidence="1 2">
    <name type="scientific">Leyella stercorea DSM 18206</name>
    <dbReference type="NCBI Taxonomy" id="1002367"/>
    <lineage>
        <taxon>Bacteria</taxon>
        <taxon>Pseudomonadati</taxon>
        <taxon>Bacteroidota</taxon>
        <taxon>Bacteroidia</taxon>
        <taxon>Bacteroidales</taxon>
        <taxon>Prevotellaceae</taxon>
        <taxon>Leyella</taxon>
    </lineage>
</organism>
<comment type="caution">
    <text evidence="1">The sequence shown here is derived from an EMBL/GenBank/DDBJ whole genome shotgun (WGS) entry which is preliminary data.</text>
</comment>
<accession>G6AZT5</accession>